<gene>
    <name evidence="1" type="ORF">EQM13_12125</name>
</gene>
<dbReference type="EMBL" id="CP035282">
    <property type="protein sequence ID" value="QAT62279.1"/>
    <property type="molecule type" value="Genomic_DNA"/>
</dbReference>
<accession>A0A410QED2</accession>
<organism evidence="1 2">
    <name type="scientific">Acidilutibacter cellobiosedens</name>
    <dbReference type="NCBI Taxonomy" id="2507161"/>
    <lineage>
        <taxon>Bacteria</taxon>
        <taxon>Bacillati</taxon>
        <taxon>Bacillota</taxon>
        <taxon>Tissierellia</taxon>
        <taxon>Tissierellales</taxon>
        <taxon>Acidilutibacteraceae</taxon>
        <taxon>Acidilutibacter</taxon>
    </lineage>
</organism>
<dbReference type="Proteomes" id="UP000287969">
    <property type="component" value="Chromosome"/>
</dbReference>
<dbReference type="OrthoDB" id="1706352at2"/>
<keyword evidence="2" id="KW-1185">Reference proteome</keyword>
<name>A0A410QED2_9FIRM</name>
<reference evidence="2" key="1">
    <citation type="submission" date="2019-01" db="EMBL/GenBank/DDBJ databases">
        <title>Draft genomes of a novel of Sporanaerobacter strains.</title>
        <authorList>
            <person name="Ma S."/>
        </authorList>
    </citation>
    <scope>NUCLEOTIDE SEQUENCE [LARGE SCALE GENOMIC DNA]</scope>
    <source>
        <strain evidence="2">NJN-17</strain>
    </source>
</reference>
<sequence length="355" mass="42598">MAFFNDNIPIITDSMKNIHMFQWNSGNIYSYYFNLANKQTDRRIIAENTLEEFDVTVDSEDNIYLVYQDQSFNLILLELKENRIKRTVITEEPLPVMYNLNIMMGGENIHIIYEVPLHDIENIYRICHQYKKEDKWITNIVDDIKVKKILNPIQLIKNKDTIMIGYYDLFNMEEEVCVKSFSLKEGKWDRKIQLTKDQKPKLYIDMIVLNEKIHLVYSEYYEGNLKIRYERFSLSENIANMEVREDISNIENCSHPTLVYFEDKLWVEWIEYDNITSRFSADEGDTWGSIYQWKESKGKEVVRYKYKRYFNTDRHILNFSFGKIYPEISFIGFGNLQNTAEIPLKKNLHSWILPF</sequence>
<proteinExistence type="predicted"/>
<evidence type="ECO:0000313" key="1">
    <source>
        <dbReference type="EMBL" id="QAT62279.1"/>
    </source>
</evidence>
<dbReference type="RefSeq" id="WP_071140947.1">
    <property type="nucleotide sequence ID" value="NZ_CP035282.1"/>
</dbReference>
<evidence type="ECO:0000313" key="2">
    <source>
        <dbReference type="Proteomes" id="UP000287969"/>
    </source>
</evidence>
<protein>
    <submittedName>
        <fullName evidence="1">Uncharacterized protein</fullName>
    </submittedName>
</protein>
<dbReference type="KEGG" id="spoa:EQM13_12125"/>
<dbReference type="AlphaFoldDB" id="A0A410QED2"/>